<organism evidence="1 2">
    <name type="scientific">Beijerinckia indica subsp. indica (strain ATCC 9039 / DSM 1715 / NCIMB 8712)</name>
    <dbReference type="NCBI Taxonomy" id="395963"/>
    <lineage>
        <taxon>Bacteria</taxon>
        <taxon>Pseudomonadati</taxon>
        <taxon>Pseudomonadota</taxon>
        <taxon>Alphaproteobacteria</taxon>
        <taxon>Hyphomicrobiales</taxon>
        <taxon>Beijerinckiaceae</taxon>
        <taxon>Beijerinckia</taxon>
    </lineage>
</organism>
<sequence length="77" mass="8745">MATDYAFIRAYGKFTGARESFVDDTVRRARRQNAADDVMIYHEDSASWTHFGDLEAKAEGGDAEAAEQVKKIREIMR</sequence>
<proteinExistence type="predicted"/>
<gene>
    <name evidence="1" type="ordered locus">Bind_1634</name>
</gene>
<dbReference type="KEGG" id="bid:Bind_1634"/>
<dbReference type="AlphaFoldDB" id="B2IC10"/>
<dbReference type="EMBL" id="CP001016">
    <property type="protein sequence ID" value="ACB95265.1"/>
    <property type="molecule type" value="Genomic_DNA"/>
</dbReference>
<reference evidence="2" key="1">
    <citation type="submission" date="2008-03" db="EMBL/GenBank/DDBJ databases">
        <title>Complete sequence of chromosome of Beijerinckia indica subsp. indica ATCC 9039.</title>
        <authorList>
            <consortium name="US DOE Joint Genome Institute"/>
            <person name="Copeland A."/>
            <person name="Lucas S."/>
            <person name="Lapidus A."/>
            <person name="Glavina del Rio T."/>
            <person name="Dalin E."/>
            <person name="Tice H."/>
            <person name="Bruce D."/>
            <person name="Goodwin L."/>
            <person name="Pitluck S."/>
            <person name="LaButti K."/>
            <person name="Schmutz J."/>
            <person name="Larimer F."/>
            <person name="Land M."/>
            <person name="Hauser L."/>
            <person name="Kyrpides N."/>
            <person name="Mikhailova N."/>
            <person name="Dunfield P.F."/>
            <person name="Dedysh S.N."/>
            <person name="Liesack W."/>
            <person name="Saw J.H."/>
            <person name="Alam M."/>
            <person name="Chen Y."/>
            <person name="Murrell J.C."/>
            <person name="Richardson P."/>
        </authorList>
    </citation>
    <scope>NUCLEOTIDE SEQUENCE [LARGE SCALE GENOMIC DNA]</scope>
    <source>
        <strain evidence="2">ATCC 9039 / DSM 1715 / NCIMB 8712</strain>
    </source>
</reference>
<accession>B2IC10</accession>
<protein>
    <submittedName>
        <fullName evidence="1">Uncharacterized protein</fullName>
    </submittedName>
</protein>
<dbReference type="eggNOG" id="ENOG503353P">
    <property type="taxonomic scope" value="Bacteria"/>
</dbReference>
<keyword evidence="2" id="KW-1185">Reference proteome</keyword>
<dbReference type="RefSeq" id="WP_012384622.1">
    <property type="nucleotide sequence ID" value="NC_010581.1"/>
</dbReference>
<evidence type="ECO:0000313" key="1">
    <source>
        <dbReference type="EMBL" id="ACB95265.1"/>
    </source>
</evidence>
<reference evidence="1 2" key="2">
    <citation type="journal article" date="2010" name="J. Bacteriol.">
        <title>Complete genome sequence of Beijerinckia indica subsp. indica.</title>
        <authorList>
            <person name="Tamas I."/>
            <person name="Dedysh S.N."/>
            <person name="Liesack W."/>
            <person name="Stott M.B."/>
            <person name="Alam M."/>
            <person name="Murrell J.C."/>
            <person name="Dunfield P.F."/>
        </authorList>
    </citation>
    <scope>NUCLEOTIDE SEQUENCE [LARGE SCALE GENOMIC DNA]</scope>
    <source>
        <strain evidence="2">ATCC 9039 / DSM 1715 / NCIMB 8712</strain>
    </source>
</reference>
<dbReference type="HOGENOM" id="CLU_2631015_0_0_5"/>
<dbReference type="OrthoDB" id="8451693at2"/>
<name>B2IC10_BEII9</name>
<dbReference type="Proteomes" id="UP000001695">
    <property type="component" value="Chromosome"/>
</dbReference>
<evidence type="ECO:0000313" key="2">
    <source>
        <dbReference type="Proteomes" id="UP000001695"/>
    </source>
</evidence>